<evidence type="ECO:0000313" key="2">
    <source>
        <dbReference type="EMBL" id="MBT2188432.1"/>
    </source>
</evidence>
<evidence type="ECO:0000256" key="1">
    <source>
        <dbReference type="SAM" id="MobiDB-lite"/>
    </source>
</evidence>
<dbReference type="Proteomes" id="UP001138757">
    <property type="component" value="Unassembled WGS sequence"/>
</dbReference>
<dbReference type="RefSeq" id="WP_214624691.1">
    <property type="nucleotide sequence ID" value="NZ_JAHGAW010000011.1"/>
</dbReference>
<feature type="region of interest" description="Disordered" evidence="1">
    <location>
        <begin position="1"/>
        <end position="37"/>
    </location>
</feature>
<evidence type="ECO:0000313" key="3">
    <source>
        <dbReference type="EMBL" id="MBT2189207.1"/>
    </source>
</evidence>
<proteinExistence type="predicted"/>
<comment type="caution">
    <text evidence="3">The sequence shown here is derived from an EMBL/GenBank/DDBJ whole genome shotgun (WGS) entry which is preliminary data.</text>
</comment>
<dbReference type="EMBL" id="JAHGAW010000011">
    <property type="protein sequence ID" value="MBT2188432.1"/>
    <property type="molecule type" value="Genomic_DNA"/>
</dbReference>
<organism evidence="3 4">
    <name type="scientific">Sphingobium nicotianae</name>
    <dbReference type="NCBI Taxonomy" id="2782607"/>
    <lineage>
        <taxon>Bacteria</taxon>
        <taxon>Pseudomonadati</taxon>
        <taxon>Pseudomonadota</taxon>
        <taxon>Alphaproteobacteria</taxon>
        <taxon>Sphingomonadales</taxon>
        <taxon>Sphingomonadaceae</taxon>
        <taxon>Sphingobium</taxon>
    </lineage>
</organism>
<feature type="non-terminal residue" evidence="3">
    <location>
        <position position="1"/>
    </location>
</feature>
<dbReference type="AlphaFoldDB" id="A0A9X1ITD5"/>
<evidence type="ECO:0000313" key="4">
    <source>
        <dbReference type="Proteomes" id="UP001138757"/>
    </source>
</evidence>
<keyword evidence="4" id="KW-1185">Reference proteome</keyword>
<protein>
    <submittedName>
        <fullName evidence="3">Uncharacterized protein</fullName>
    </submittedName>
</protein>
<reference evidence="3" key="1">
    <citation type="submission" date="2021-05" db="EMBL/GenBank/DDBJ databases">
        <title>Genome of Sphingobium sp. strain.</title>
        <authorList>
            <person name="Fan R."/>
        </authorList>
    </citation>
    <scope>NUCLEOTIDE SEQUENCE</scope>
    <source>
        <strain evidence="3">H33</strain>
    </source>
</reference>
<sequence>VRHPAHELEAPVQQDVGPADVLGLGDDDTDAATDKRAMDQARSLAATRAVYAIDSASSRPDDLQLDF</sequence>
<name>A0A9X1ITD5_9SPHN</name>
<gene>
    <name evidence="2" type="ORF">KK488_15865</name>
    <name evidence="3" type="ORF">KK488_19835</name>
</gene>
<dbReference type="EMBL" id="JAHGAW010000015">
    <property type="protein sequence ID" value="MBT2189207.1"/>
    <property type="molecule type" value="Genomic_DNA"/>
</dbReference>
<accession>A0A9X1ITD5</accession>